<dbReference type="GeneID" id="89924490"/>
<gene>
    <name evidence="2" type="ORF">LTR77_003143</name>
</gene>
<reference evidence="2 3" key="1">
    <citation type="submission" date="2023-08" db="EMBL/GenBank/DDBJ databases">
        <title>Black Yeasts Isolated from many extreme environments.</title>
        <authorList>
            <person name="Coleine C."/>
            <person name="Stajich J.E."/>
            <person name="Selbmann L."/>
        </authorList>
    </citation>
    <scope>NUCLEOTIDE SEQUENCE [LARGE SCALE GENOMIC DNA]</scope>
    <source>
        <strain evidence="2 3">CCFEE 5935</strain>
    </source>
</reference>
<dbReference type="Pfam" id="PF14534">
    <property type="entry name" value="DUF4440"/>
    <property type="match status" value="1"/>
</dbReference>
<evidence type="ECO:0000313" key="3">
    <source>
        <dbReference type="Proteomes" id="UP001337655"/>
    </source>
</evidence>
<dbReference type="RefSeq" id="XP_064661739.1">
    <property type="nucleotide sequence ID" value="XM_064800400.1"/>
</dbReference>
<organism evidence="2 3">
    <name type="scientific">Saxophila tyrrhenica</name>
    <dbReference type="NCBI Taxonomy" id="1690608"/>
    <lineage>
        <taxon>Eukaryota</taxon>
        <taxon>Fungi</taxon>
        <taxon>Dikarya</taxon>
        <taxon>Ascomycota</taxon>
        <taxon>Pezizomycotina</taxon>
        <taxon>Dothideomycetes</taxon>
        <taxon>Dothideomycetidae</taxon>
        <taxon>Mycosphaerellales</taxon>
        <taxon>Extremaceae</taxon>
        <taxon>Saxophila</taxon>
    </lineage>
</organism>
<dbReference type="InterPro" id="IPR027843">
    <property type="entry name" value="DUF4440"/>
</dbReference>
<dbReference type="Gene3D" id="3.10.450.50">
    <property type="match status" value="1"/>
</dbReference>
<sequence>MPSRDKELEIRIIDLEEATWRALQKTGEGMIPFITDDCIMQFPLGMKVTSRSEPSVHEILRSPAFIPWKSFELSKIDVQPLGKDAAIVSYLARATRPAQDPEDKDTAFEALCSSVWRWDGEKFALCFHQQTLTE</sequence>
<dbReference type="Proteomes" id="UP001337655">
    <property type="component" value="Unassembled WGS sequence"/>
</dbReference>
<protein>
    <recommendedName>
        <fullName evidence="1">DUF4440 domain-containing protein</fullName>
    </recommendedName>
</protein>
<proteinExistence type="predicted"/>
<dbReference type="AlphaFoldDB" id="A0AAV9PH34"/>
<dbReference type="SUPFAM" id="SSF54427">
    <property type="entry name" value="NTF2-like"/>
    <property type="match status" value="1"/>
</dbReference>
<keyword evidence="3" id="KW-1185">Reference proteome</keyword>
<feature type="domain" description="DUF4440" evidence="1">
    <location>
        <begin position="12"/>
        <end position="120"/>
    </location>
</feature>
<name>A0AAV9PH34_9PEZI</name>
<evidence type="ECO:0000259" key="1">
    <source>
        <dbReference type="Pfam" id="PF14534"/>
    </source>
</evidence>
<comment type="caution">
    <text evidence="2">The sequence shown here is derived from an EMBL/GenBank/DDBJ whole genome shotgun (WGS) entry which is preliminary data.</text>
</comment>
<dbReference type="EMBL" id="JAVRRT010000004">
    <property type="protein sequence ID" value="KAK5173021.1"/>
    <property type="molecule type" value="Genomic_DNA"/>
</dbReference>
<dbReference type="InterPro" id="IPR032710">
    <property type="entry name" value="NTF2-like_dom_sf"/>
</dbReference>
<accession>A0AAV9PH34</accession>
<evidence type="ECO:0000313" key="2">
    <source>
        <dbReference type="EMBL" id="KAK5173021.1"/>
    </source>
</evidence>